<comment type="caution">
    <text evidence="1">The sequence shown here is derived from an EMBL/GenBank/DDBJ whole genome shotgun (WGS) entry which is preliminary data.</text>
</comment>
<accession>A0A397GB07</accession>
<name>A0A397GB07_9GLOM</name>
<dbReference type="EMBL" id="PQFF01000504">
    <property type="protein sequence ID" value="RHZ46788.1"/>
    <property type="molecule type" value="Genomic_DNA"/>
</dbReference>
<evidence type="ECO:0000313" key="1">
    <source>
        <dbReference type="EMBL" id="RHZ46788.1"/>
    </source>
</evidence>
<keyword evidence="2" id="KW-1185">Reference proteome</keyword>
<sequence>MHQVKCRFYFHIQLKKLLYDITPDALEEVPFELESITNVFFINLCGLSQKRVRNSSKYRPTLLRCPALCPAITSIFRFTSARRRPDSPYICWQGCCENIIYETGRVIVKWGYRDFDFVKDEDKCKCPNCYNYVKLITCGFVNTKWKYEGVIKKLGSPSVDVSSDWKFTGDDIRT</sequence>
<dbReference type="AlphaFoldDB" id="A0A397GB07"/>
<evidence type="ECO:0000313" key="2">
    <source>
        <dbReference type="Proteomes" id="UP000266861"/>
    </source>
</evidence>
<organism evidence="1 2">
    <name type="scientific">Diversispora epigaea</name>
    <dbReference type="NCBI Taxonomy" id="1348612"/>
    <lineage>
        <taxon>Eukaryota</taxon>
        <taxon>Fungi</taxon>
        <taxon>Fungi incertae sedis</taxon>
        <taxon>Mucoromycota</taxon>
        <taxon>Glomeromycotina</taxon>
        <taxon>Glomeromycetes</taxon>
        <taxon>Diversisporales</taxon>
        <taxon>Diversisporaceae</taxon>
        <taxon>Diversispora</taxon>
    </lineage>
</organism>
<dbReference type="OrthoDB" id="428577at2759"/>
<proteinExistence type="predicted"/>
<protein>
    <submittedName>
        <fullName evidence="1">Uncharacterized protein</fullName>
    </submittedName>
</protein>
<reference evidence="1 2" key="1">
    <citation type="submission" date="2018-08" db="EMBL/GenBank/DDBJ databases">
        <title>Genome and evolution of the arbuscular mycorrhizal fungus Diversispora epigaea (formerly Glomus versiforme) and its bacterial endosymbionts.</title>
        <authorList>
            <person name="Sun X."/>
            <person name="Fei Z."/>
            <person name="Harrison M."/>
        </authorList>
    </citation>
    <scope>NUCLEOTIDE SEQUENCE [LARGE SCALE GENOMIC DNA]</scope>
    <source>
        <strain evidence="1 2">IT104</strain>
    </source>
</reference>
<dbReference type="Proteomes" id="UP000266861">
    <property type="component" value="Unassembled WGS sequence"/>
</dbReference>
<gene>
    <name evidence="1" type="ORF">Glove_606g128</name>
</gene>